<accession>A0A679ILI7</accession>
<proteinExistence type="predicted"/>
<sequence length="424" mass="46330">MVEIELPYDKQLITAKVPKQNFAGLLESKAENFQNPLSEQETVEKSLDNPIGSSSLEELAQGKKDIVIISSDHTRPVPSHIITPILLRRIRSVAPDARIRILVATGFHRPSTREELINKYGQEIVDHEEIVMHVSTDDASMKKIGQLPSGGDCIINRIAAEADLLIAEGFIESHFFAGFSGGRKAVLPGVASYKTIMANHSGEFIDSNKARTGNLDHNPIHKDMVYAARTAGLAFIVNVVLDGEKHIIGSFAGDMEDAHKVGCEFVRDLASVEKIPCDIAISTNGGFPLDQNIYQAVKGMTAAEATNKEGGVIIMVAGSGDGHGGEGFYHNLADVKDPKEFLEQAIHTPRLETVPDQWTSQILARILVHHHVIYVSDLVDPKLITDMHMELAKTLDEALERAFEIEGSQAQVTVIRDGLSVIVQ</sequence>
<organism evidence="3 4">
    <name type="scientific">Enterococcus saigonensis</name>
    <dbReference type="NCBI Taxonomy" id="1805431"/>
    <lineage>
        <taxon>Bacteria</taxon>
        <taxon>Bacillati</taxon>
        <taxon>Bacillota</taxon>
        <taxon>Bacilli</taxon>
        <taxon>Lactobacillales</taxon>
        <taxon>Enterococcaceae</taxon>
        <taxon>Enterococcus</taxon>
    </lineage>
</organism>
<gene>
    <name evidence="3" type="primary">larA</name>
    <name evidence="3" type="ORF">EsVE80_25550</name>
</gene>
<protein>
    <submittedName>
        <fullName evidence="3">Lactate racemization operon protein LarA</fullName>
    </submittedName>
</protein>
<dbReference type="Pfam" id="PF21113">
    <property type="entry name" value="LarA_C"/>
    <property type="match status" value="1"/>
</dbReference>
<evidence type="ECO:0000313" key="3">
    <source>
        <dbReference type="EMBL" id="BCA87032.1"/>
    </source>
</evidence>
<evidence type="ECO:0000259" key="1">
    <source>
        <dbReference type="Pfam" id="PF09861"/>
    </source>
</evidence>
<dbReference type="Gene3D" id="3.40.50.11440">
    <property type="match status" value="1"/>
</dbReference>
<dbReference type="Pfam" id="PF09861">
    <property type="entry name" value="Lar_N"/>
    <property type="match status" value="1"/>
</dbReference>
<dbReference type="PANTHER" id="PTHR33171">
    <property type="entry name" value="LAR_N DOMAIN-CONTAINING PROTEIN"/>
    <property type="match status" value="1"/>
</dbReference>
<dbReference type="EMBL" id="AP022822">
    <property type="protein sequence ID" value="BCA87032.1"/>
    <property type="molecule type" value="Genomic_DNA"/>
</dbReference>
<name>A0A679ILI7_9ENTE</name>
<reference evidence="3 4" key="1">
    <citation type="submission" date="2020-02" db="EMBL/GenBank/DDBJ databases">
        <title>Characterization of vanA genotype vancomycin-resistant Enterococcus saigonensis VE80.</title>
        <authorList>
            <person name="Harada T."/>
            <person name="Motooka D."/>
            <person name="Nakamura S."/>
            <person name="Yamamoto Y."/>
            <person name="Kawahara R."/>
            <person name="Kawatsu K."/>
        </authorList>
    </citation>
    <scope>NUCLEOTIDE SEQUENCE [LARGE SCALE GENOMIC DNA]</scope>
    <source>
        <strain evidence="3 4">VE80</strain>
    </source>
</reference>
<keyword evidence="4" id="KW-1185">Reference proteome</keyword>
<dbReference type="InterPro" id="IPR048520">
    <property type="entry name" value="LarA_C"/>
</dbReference>
<feature type="domain" description="LarA-like N-terminal" evidence="1">
    <location>
        <begin position="8"/>
        <end position="213"/>
    </location>
</feature>
<dbReference type="InterPro" id="IPR047926">
    <property type="entry name" value="Ni_dep_LarA"/>
</dbReference>
<feature type="domain" description="Lactate racemase C-terminal" evidence="2">
    <location>
        <begin position="272"/>
        <end position="423"/>
    </location>
</feature>
<dbReference type="KEGG" id="esg:EsVE80_25550"/>
<dbReference type="Gene3D" id="3.90.226.30">
    <property type="match status" value="1"/>
</dbReference>
<dbReference type="PANTHER" id="PTHR33171:SF17">
    <property type="entry name" value="LARA-LIKE N-TERMINAL DOMAIN-CONTAINING PROTEIN"/>
    <property type="match status" value="1"/>
</dbReference>
<dbReference type="GO" id="GO:0050043">
    <property type="term" value="F:lactate racemase activity"/>
    <property type="evidence" value="ECO:0007669"/>
    <property type="project" value="InterPro"/>
</dbReference>
<dbReference type="AlphaFoldDB" id="A0A679ILI7"/>
<dbReference type="InterPro" id="IPR048068">
    <property type="entry name" value="LarA-like"/>
</dbReference>
<evidence type="ECO:0000259" key="2">
    <source>
        <dbReference type="Pfam" id="PF21113"/>
    </source>
</evidence>
<dbReference type="NCBIfam" id="NF033504">
    <property type="entry name" value="Ni_dep_LarA"/>
    <property type="match status" value="1"/>
</dbReference>
<evidence type="ECO:0000313" key="4">
    <source>
        <dbReference type="Proteomes" id="UP000502998"/>
    </source>
</evidence>
<dbReference type="RefSeq" id="WP_173104052.1">
    <property type="nucleotide sequence ID" value="NZ_AP022822.1"/>
</dbReference>
<dbReference type="InterPro" id="IPR043166">
    <property type="entry name" value="LarA-like_C"/>
</dbReference>
<dbReference type="InterPro" id="IPR018657">
    <property type="entry name" value="LarA-like_N"/>
</dbReference>
<dbReference type="Proteomes" id="UP000502998">
    <property type="component" value="Chromosome"/>
</dbReference>